<evidence type="ECO:0000313" key="1">
    <source>
        <dbReference type="Proteomes" id="UP000818029"/>
    </source>
</evidence>
<reference evidence="2" key="2">
    <citation type="submission" date="2025-08" db="UniProtKB">
        <authorList>
            <consortium name="RefSeq"/>
        </authorList>
    </citation>
    <scope>IDENTIFICATION</scope>
</reference>
<name>A0A1U8LJ40_GOSHI</name>
<reference evidence="1" key="1">
    <citation type="journal article" date="2020" name="Nat. Genet.">
        <title>Genomic diversifications of five Gossypium allopolyploid species and their impact on cotton improvement.</title>
        <authorList>
            <person name="Chen Z.J."/>
            <person name="Sreedasyam A."/>
            <person name="Ando A."/>
            <person name="Song Q."/>
            <person name="De Santiago L.M."/>
            <person name="Hulse-Kemp A.M."/>
            <person name="Ding M."/>
            <person name="Ye W."/>
            <person name="Kirkbride R.C."/>
            <person name="Jenkins J."/>
            <person name="Plott C."/>
            <person name="Lovell J."/>
            <person name="Lin Y.M."/>
            <person name="Vaughn R."/>
            <person name="Liu B."/>
            <person name="Simpson S."/>
            <person name="Scheffler B.E."/>
            <person name="Wen L."/>
            <person name="Saski C.A."/>
            <person name="Grover C.E."/>
            <person name="Hu G."/>
            <person name="Conover J.L."/>
            <person name="Carlson J.W."/>
            <person name="Shu S."/>
            <person name="Boston L.B."/>
            <person name="Williams M."/>
            <person name="Peterson D.G."/>
            <person name="McGee K."/>
            <person name="Jones D.C."/>
            <person name="Wendel J.F."/>
            <person name="Stelly D.M."/>
            <person name="Grimwood J."/>
            <person name="Schmutz J."/>
        </authorList>
    </citation>
    <scope>NUCLEOTIDE SEQUENCE [LARGE SCALE GENOMIC DNA]</scope>
    <source>
        <strain evidence="1">cv. TM-1</strain>
    </source>
</reference>
<keyword evidence="1" id="KW-1185">Reference proteome</keyword>
<dbReference type="STRING" id="3635.A0A1U8LJ40"/>
<dbReference type="KEGG" id="ghi:107926790"/>
<gene>
    <name evidence="2" type="primary">LOC107926790</name>
</gene>
<protein>
    <submittedName>
        <fullName evidence="2">Uncharacterized protein</fullName>
    </submittedName>
</protein>
<evidence type="ECO:0000313" key="2">
    <source>
        <dbReference type="RefSeq" id="XP_016713204.1"/>
    </source>
</evidence>
<accession>A0A1U8LJ40</accession>
<dbReference type="Proteomes" id="UP000818029">
    <property type="component" value="Chromosome D11"/>
</dbReference>
<dbReference type="PANTHER" id="PTHR47481:SF43">
    <property type="entry name" value="RETROTRANSPOSON COPIA-LIKE N-TERMINAL DOMAIN-CONTAINING PROTEIN"/>
    <property type="match status" value="1"/>
</dbReference>
<dbReference type="GeneID" id="107926790"/>
<dbReference type="PANTHER" id="PTHR47481">
    <property type="match status" value="1"/>
</dbReference>
<sequence>MASVDPTIAPTVANTSSAQRAWEVLHSTYANKSHSRLFSLRDQLARISKDTQSISEYLSRACAIADDLAAAGAPLADGDLVIHILRGLGSKYHEISAAIRARDVTISYEDLCDKLMDHEVFLAHEESKKPMAPITAAVA</sequence>
<dbReference type="AlphaFoldDB" id="A0A1U8LJ40"/>
<dbReference type="Pfam" id="PF14223">
    <property type="entry name" value="Retrotran_gag_2"/>
    <property type="match status" value="1"/>
</dbReference>
<dbReference type="PaxDb" id="3635-A0A1U8LJ40"/>
<proteinExistence type="predicted"/>
<organism evidence="1 2">
    <name type="scientific">Gossypium hirsutum</name>
    <name type="common">Upland cotton</name>
    <name type="synonym">Gossypium mexicanum</name>
    <dbReference type="NCBI Taxonomy" id="3635"/>
    <lineage>
        <taxon>Eukaryota</taxon>
        <taxon>Viridiplantae</taxon>
        <taxon>Streptophyta</taxon>
        <taxon>Embryophyta</taxon>
        <taxon>Tracheophyta</taxon>
        <taxon>Spermatophyta</taxon>
        <taxon>Magnoliopsida</taxon>
        <taxon>eudicotyledons</taxon>
        <taxon>Gunneridae</taxon>
        <taxon>Pentapetalae</taxon>
        <taxon>rosids</taxon>
        <taxon>malvids</taxon>
        <taxon>Malvales</taxon>
        <taxon>Malvaceae</taxon>
        <taxon>Malvoideae</taxon>
        <taxon>Gossypium</taxon>
    </lineage>
</organism>
<dbReference type="RefSeq" id="XP_016713204.1">
    <property type="nucleotide sequence ID" value="XM_016857715.1"/>
</dbReference>